<accession>A0A6B3N115</accession>
<protein>
    <submittedName>
        <fullName evidence="2">Cyclic nucleotide-binding domain-containing protein</fullName>
    </submittedName>
</protein>
<dbReference type="PANTHER" id="PTHR24567">
    <property type="entry name" value="CRP FAMILY TRANSCRIPTIONAL REGULATORY PROTEIN"/>
    <property type="match status" value="1"/>
</dbReference>
<evidence type="ECO:0000313" key="2">
    <source>
        <dbReference type="EMBL" id="NER27366.1"/>
    </source>
</evidence>
<dbReference type="EMBL" id="JAAHFQ010000095">
    <property type="protein sequence ID" value="NER27366.1"/>
    <property type="molecule type" value="Genomic_DNA"/>
</dbReference>
<dbReference type="SMART" id="SM00100">
    <property type="entry name" value="cNMP"/>
    <property type="match status" value="1"/>
</dbReference>
<dbReference type="PANTHER" id="PTHR24567:SF74">
    <property type="entry name" value="HTH-TYPE TRANSCRIPTIONAL REGULATOR ARCR"/>
    <property type="match status" value="1"/>
</dbReference>
<dbReference type="Gene3D" id="2.60.120.10">
    <property type="entry name" value="Jelly Rolls"/>
    <property type="match status" value="1"/>
</dbReference>
<reference evidence="2" key="1">
    <citation type="submission" date="2019-11" db="EMBL/GenBank/DDBJ databases">
        <title>Genomic insights into an expanded diversity of filamentous marine cyanobacteria reveals the extraordinary biosynthetic potential of Moorea and Okeania.</title>
        <authorList>
            <person name="Ferreira Leao T."/>
            <person name="Wang M."/>
            <person name="Moss N."/>
            <person name="Da Silva R."/>
            <person name="Sanders J."/>
            <person name="Nurk S."/>
            <person name="Gurevich A."/>
            <person name="Humphrey G."/>
            <person name="Reher R."/>
            <person name="Zhu Q."/>
            <person name="Belda-Ferre P."/>
            <person name="Glukhov E."/>
            <person name="Rex R."/>
            <person name="Dorrestein P.C."/>
            <person name="Knight R."/>
            <person name="Pevzner P."/>
            <person name="Gerwick W.H."/>
            <person name="Gerwick L."/>
        </authorList>
    </citation>
    <scope>NUCLEOTIDE SEQUENCE</scope>
    <source>
        <strain evidence="2">SIO1C4</strain>
    </source>
</reference>
<comment type="caution">
    <text evidence="2">The sequence shown here is derived from an EMBL/GenBank/DDBJ whole genome shotgun (WGS) entry which is preliminary data.</text>
</comment>
<dbReference type="InterPro" id="IPR050397">
    <property type="entry name" value="Env_Response_Regulators"/>
</dbReference>
<feature type="domain" description="Cyclic nucleotide-binding" evidence="1">
    <location>
        <begin position="7"/>
        <end position="104"/>
    </location>
</feature>
<dbReference type="NCBIfam" id="TIGR03896">
    <property type="entry name" value="cyc_nuc_ocin"/>
    <property type="match status" value="1"/>
</dbReference>
<dbReference type="InterPro" id="IPR000595">
    <property type="entry name" value="cNMP-bd_dom"/>
</dbReference>
<proteinExistence type="predicted"/>
<evidence type="ECO:0000259" key="1">
    <source>
        <dbReference type="PROSITE" id="PS50042"/>
    </source>
</evidence>
<dbReference type="Pfam" id="PF00027">
    <property type="entry name" value="cNMP_binding"/>
    <property type="match status" value="1"/>
</dbReference>
<name>A0A6B3N115_9CYAN</name>
<sequence length="193" mass="21457">MKKIFFLLGELDDDDIDWMIATGSREEVAAGTVLIEEGKPIDTLHILLEGTLSVSVSALEGKTIARLKSGAVVGEMSFADARLPSATVQAVETSLVLSVPRAKLLEKLHKDEGFASRFYRAIAIFLSTRLRGTVRYLGYAKTQLLEEDLESEDLSPETINNVPLAQARFDWLLRRLKNRDHAMLPSEPLTFPE</sequence>
<dbReference type="InterPro" id="IPR018490">
    <property type="entry name" value="cNMP-bd_dom_sf"/>
</dbReference>
<dbReference type="CDD" id="cd00038">
    <property type="entry name" value="CAP_ED"/>
    <property type="match status" value="1"/>
</dbReference>
<dbReference type="PROSITE" id="PS50042">
    <property type="entry name" value="CNMP_BINDING_3"/>
    <property type="match status" value="1"/>
</dbReference>
<dbReference type="GO" id="GO:0003700">
    <property type="term" value="F:DNA-binding transcription factor activity"/>
    <property type="evidence" value="ECO:0007669"/>
    <property type="project" value="TreeGrafter"/>
</dbReference>
<dbReference type="GO" id="GO:0005829">
    <property type="term" value="C:cytosol"/>
    <property type="evidence" value="ECO:0007669"/>
    <property type="project" value="TreeGrafter"/>
</dbReference>
<organism evidence="2">
    <name type="scientific">Symploca sp. SIO1C4</name>
    <dbReference type="NCBI Taxonomy" id="2607765"/>
    <lineage>
        <taxon>Bacteria</taxon>
        <taxon>Bacillati</taxon>
        <taxon>Cyanobacteriota</taxon>
        <taxon>Cyanophyceae</taxon>
        <taxon>Coleofasciculales</taxon>
        <taxon>Coleofasciculaceae</taxon>
        <taxon>Symploca</taxon>
    </lineage>
</organism>
<dbReference type="InterPro" id="IPR014710">
    <property type="entry name" value="RmlC-like_jellyroll"/>
</dbReference>
<dbReference type="SUPFAM" id="SSF51206">
    <property type="entry name" value="cAMP-binding domain-like"/>
    <property type="match status" value="1"/>
</dbReference>
<gene>
    <name evidence="2" type="ORF">F6J89_06955</name>
</gene>
<dbReference type="AlphaFoldDB" id="A0A6B3N115"/>
<dbReference type="InterPro" id="IPR023892">
    <property type="entry name" value="cNMP-bd"/>
</dbReference>